<accession>A0A1H4AD18</accession>
<dbReference type="EMBL" id="FNQJ01000010">
    <property type="protein sequence ID" value="SEA33895.1"/>
    <property type="molecule type" value="Genomic_DNA"/>
</dbReference>
<organism evidence="1 2">
    <name type="scientific">Acidovorax soli</name>
    <dbReference type="NCBI Taxonomy" id="592050"/>
    <lineage>
        <taxon>Bacteria</taxon>
        <taxon>Pseudomonadati</taxon>
        <taxon>Pseudomonadota</taxon>
        <taxon>Betaproteobacteria</taxon>
        <taxon>Burkholderiales</taxon>
        <taxon>Comamonadaceae</taxon>
        <taxon>Acidovorax</taxon>
    </lineage>
</organism>
<evidence type="ECO:0000313" key="1">
    <source>
        <dbReference type="EMBL" id="SEA33895.1"/>
    </source>
</evidence>
<protein>
    <submittedName>
        <fullName evidence="1">Uncharacterized protein</fullName>
    </submittedName>
</protein>
<gene>
    <name evidence="1" type="ORF">SAMN05421875_11024</name>
</gene>
<dbReference type="AlphaFoldDB" id="A0A1H4AD18"/>
<reference evidence="2" key="1">
    <citation type="submission" date="2016-10" db="EMBL/GenBank/DDBJ databases">
        <authorList>
            <person name="Varghese N."/>
            <person name="Submissions S."/>
        </authorList>
    </citation>
    <scope>NUCLEOTIDE SEQUENCE [LARGE SCALE GENOMIC DNA]</scope>
    <source>
        <strain evidence="2">DSM 25157</strain>
    </source>
</reference>
<proteinExistence type="predicted"/>
<name>A0A1H4AD18_9BURK</name>
<evidence type="ECO:0000313" key="2">
    <source>
        <dbReference type="Proteomes" id="UP000199002"/>
    </source>
</evidence>
<keyword evidence="2" id="KW-1185">Reference proteome</keyword>
<sequence length="259" mass="28478">MYFYGFRFRPLGIGLHGLPIVADPGQQLTSLEAMRQRHPHLQHVLSASCVRWRPALLPHRSTGTLSLLLHFGASQLHRATSVPLVDFIEHPINRSRCVSCCSWGTRSRFPCLRRALLSACQAWGLKDIDCERFLRETVVNLNGAASASGWEQSFVKDCFAAIQCRAALGHAVWKRPAKTEHQIQPSLIDALACFPQGAGQSLKTSATPDRIAATTNLADSKQPIRWNESPLFLPPSSTTAFAAKKAVRVLACLAASKTE</sequence>
<dbReference type="Proteomes" id="UP000199002">
    <property type="component" value="Unassembled WGS sequence"/>
</dbReference>